<organism evidence="2 3">
    <name type="scientific">Candidatus Marimicrobium litorale</name>
    <dbReference type="NCBI Taxonomy" id="2518991"/>
    <lineage>
        <taxon>Bacteria</taxon>
        <taxon>Pseudomonadati</taxon>
        <taxon>Pseudomonadota</taxon>
        <taxon>Gammaproteobacteria</taxon>
        <taxon>Cellvibrionales</taxon>
        <taxon>Halieaceae</taxon>
        <taxon>Marimicrobium</taxon>
    </lineage>
</organism>
<reference evidence="2" key="1">
    <citation type="submission" date="2019-02" db="EMBL/GenBank/DDBJ databases">
        <authorList>
            <person name="Li S.-H."/>
        </authorList>
    </citation>
    <scope>NUCLEOTIDE SEQUENCE</scope>
    <source>
        <strain evidence="2">IMCC11814</strain>
    </source>
</reference>
<evidence type="ECO:0000313" key="3">
    <source>
        <dbReference type="Proteomes" id="UP001143304"/>
    </source>
</evidence>
<dbReference type="Pfam" id="PF07023">
    <property type="entry name" value="DUF1315"/>
    <property type="match status" value="1"/>
</dbReference>
<sequence length="80" mass="9264">MDYLELIETMSPEIYQNLLQSIERGKWPDGRVLTAEQRENAMQAIIAWGEKYLPENERVGYVKPKPQPGDACDEAPLNWK</sequence>
<evidence type="ECO:0000313" key="2">
    <source>
        <dbReference type="EMBL" id="MCX2976214.1"/>
    </source>
</evidence>
<gene>
    <name evidence="2" type="ORF">EYC82_02440</name>
</gene>
<protein>
    <submittedName>
        <fullName evidence="2">DUF1315 family protein</fullName>
    </submittedName>
</protein>
<dbReference type="EMBL" id="SHNO01000001">
    <property type="protein sequence ID" value="MCX2976214.1"/>
    <property type="molecule type" value="Genomic_DNA"/>
</dbReference>
<evidence type="ECO:0000256" key="1">
    <source>
        <dbReference type="SAM" id="MobiDB-lite"/>
    </source>
</evidence>
<accession>A0ABT3T3X7</accession>
<keyword evidence="3" id="KW-1185">Reference proteome</keyword>
<proteinExistence type="predicted"/>
<dbReference type="InterPro" id="IPR009749">
    <property type="entry name" value="DUF1315"/>
</dbReference>
<dbReference type="RefSeq" id="WP_279247969.1">
    <property type="nucleotide sequence ID" value="NZ_SHNO01000001.1"/>
</dbReference>
<dbReference type="Proteomes" id="UP001143304">
    <property type="component" value="Unassembled WGS sequence"/>
</dbReference>
<comment type="caution">
    <text evidence="2">The sequence shown here is derived from an EMBL/GenBank/DDBJ whole genome shotgun (WGS) entry which is preliminary data.</text>
</comment>
<name>A0ABT3T3X7_9GAMM</name>
<feature type="region of interest" description="Disordered" evidence="1">
    <location>
        <begin position="61"/>
        <end position="80"/>
    </location>
</feature>